<keyword evidence="1" id="KW-0472">Membrane</keyword>
<accession>A0A0R2JNR1</accession>
<proteinExistence type="predicted"/>
<evidence type="ECO:0000256" key="1">
    <source>
        <dbReference type="SAM" id="Phobius"/>
    </source>
</evidence>
<dbReference type="AlphaFoldDB" id="A0A0R2JNR1"/>
<feature type="transmembrane region" description="Helical" evidence="1">
    <location>
        <begin position="16"/>
        <end position="40"/>
    </location>
</feature>
<keyword evidence="1" id="KW-1133">Transmembrane helix</keyword>
<sequence length="50" mass="5753">MALICAYFIQKSVTPLVIILALLVVFTYLPYGCVVLYYAVKRRKLTKNNQ</sequence>
<gene>
    <name evidence="2" type="ORF">IV52_GL001080</name>
</gene>
<dbReference type="PATRIC" id="fig|1122148.6.peg.1106"/>
<protein>
    <submittedName>
        <fullName evidence="2">Uncharacterized protein</fullName>
    </submittedName>
</protein>
<reference evidence="2 3" key="1">
    <citation type="journal article" date="2015" name="Genome Announc.">
        <title>Expanding the biotechnology potential of lactobacilli through comparative genomics of 213 strains and associated genera.</title>
        <authorList>
            <person name="Sun Z."/>
            <person name="Harris H.M."/>
            <person name="McCann A."/>
            <person name="Guo C."/>
            <person name="Argimon S."/>
            <person name="Zhang W."/>
            <person name="Yang X."/>
            <person name="Jeffery I.B."/>
            <person name="Cooney J.C."/>
            <person name="Kagawa T.F."/>
            <person name="Liu W."/>
            <person name="Song Y."/>
            <person name="Salvetti E."/>
            <person name="Wrobel A."/>
            <person name="Rasinkangas P."/>
            <person name="Parkhill J."/>
            <person name="Rea M.C."/>
            <person name="O'Sullivan O."/>
            <person name="Ritari J."/>
            <person name="Douillard F.P."/>
            <person name="Paul Ross R."/>
            <person name="Yang R."/>
            <person name="Briner A.E."/>
            <person name="Felis G.E."/>
            <person name="de Vos W.M."/>
            <person name="Barrangou R."/>
            <person name="Klaenhammer T.R."/>
            <person name="Caufield P.W."/>
            <person name="Cui Y."/>
            <person name="Zhang H."/>
            <person name="O'Toole P.W."/>
        </authorList>
    </citation>
    <scope>NUCLEOTIDE SEQUENCE [LARGE SCALE GENOMIC DNA]</scope>
    <source>
        <strain evidence="2 3">DSM 20690</strain>
    </source>
</reference>
<organism evidence="2 3">
    <name type="scientific">Fructilactobacillus lindneri DSM 20690 = JCM 11027</name>
    <dbReference type="NCBI Taxonomy" id="1122148"/>
    <lineage>
        <taxon>Bacteria</taxon>
        <taxon>Bacillati</taxon>
        <taxon>Bacillota</taxon>
        <taxon>Bacilli</taxon>
        <taxon>Lactobacillales</taxon>
        <taxon>Lactobacillaceae</taxon>
        <taxon>Fructilactobacillus</taxon>
    </lineage>
</organism>
<dbReference type="Proteomes" id="UP000051565">
    <property type="component" value="Unassembled WGS sequence"/>
</dbReference>
<evidence type="ECO:0000313" key="2">
    <source>
        <dbReference type="EMBL" id="KRN78800.1"/>
    </source>
</evidence>
<evidence type="ECO:0000313" key="3">
    <source>
        <dbReference type="Proteomes" id="UP000051565"/>
    </source>
</evidence>
<name>A0A0R2JNR1_9LACO</name>
<keyword evidence="1" id="KW-0812">Transmembrane</keyword>
<comment type="caution">
    <text evidence="2">The sequence shown here is derived from an EMBL/GenBank/DDBJ whole genome shotgun (WGS) entry which is preliminary data.</text>
</comment>
<keyword evidence="3" id="KW-1185">Reference proteome</keyword>
<dbReference type="EMBL" id="JQBT01000033">
    <property type="protein sequence ID" value="KRN78800.1"/>
    <property type="molecule type" value="Genomic_DNA"/>
</dbReference>